<dbReference type="InterPro" id="IPR013727">
    <property type="entry name" value="2CSK_N"/>
</dbReference>
<dbReference type="InterPro" id="IPR036097">
    <property type="entry name" value="HisK_dim/P_sf"/>
</dbReference>
<dbReference type="Gene3D" id="1.10.287.130">
    <property type="match status" value="1"/>
</dbReference>
<evidence type="ECO:0000313" key="12">
    <source>
        <dbReference type="EMBL" id="TXC83824.1"/>
    </source>
</evidence>
<dbReference type="PROSITE" id="PS50109">
    <property type="entry name" value="HIS_KIN"/>
    <property type="match status" value="1"/>
</dbReference>
<keyword evidence="7 12" id="KW-0418">Kinase</keyword>
<keyword evidence="5 11" id="KW-0808">Transferase</keyword>
<protein>
    <recommendedName>
        <fullName evidence="3">histidine kinase</fullName>
        <ecNumber evidence="3">2.7.13.3</ecNumber>
    </recommendedName>
</protein>
<dbReference type="GO" id="GO:0000155">
    <property type="term" value="F:phosphorelay sensor kinase activity"/>
    <property type="evidence" value="ECO:0007669"/>
    <property type="project" value="InterPro"/>
</dbReference>
<evidence type="ECO:0000256" key="8">
    <source>
        <dbReference type="ARBA" id="ARBA00022989"/>
    </source>
</evidence>
<dbReference type="EC" id="2.7.13.3" evidence="3"/>
<keyword evidence="14" id="KW-1185">Reference proteome</keyword>
<evidence type="ECO:0000256" key="2">
    <source>
        <dbReference type="ARBA" id="ARBA00004370"/>
    </source>
</evidence>
<gene>
    <name evidence="12" type="ORF">FRZ40_26120</name>
    <name evidence="11" type="ORF">V4C56_14115</name>
</gene>
<feature type="domain" description="Histidine kinase" evidence="10">
    <location>
        <begin position="242"/>
        <end position="458"/>
    </location>
</feature>
<accession>A0A5C6VGI1</accession>
<comment type="subcellular location">
    <subcellularLocation>
        <location evidence="2">Membrane</location>
    </subcellularLocation>
</comment>
<evidence type="ECO:0000256" key="4">
    <source>
        <dbReference type="ARBA" id="ARBA00022553"/>
    </source>
</evidence>
<organism evidence="12 13">
    <name type="scientific">Paraburkholderia azotifigens</name>
    <dbReference type="NCBI Taxonomy" id="2057004"/>
    <lineage>
        <taxon>Bacteria</taxon>
        <taxon>Pseudomonadati</taxon>
        <taxon>Pseudomonadota</taxon>
        <taxon>Betaproteobacteria</taxon>
        <taxon>Burkholderiales</taxon>
        <taxon>Burkholderiaceae</taxon>
        <taxon>Paraburkholderia</taxon>
    </lineage>
</organism>
<reference evidence="12" key="2">
    <citation type="submission" date="2019-08" db="EMBL/GenBank/DDBJ databases">
        <authorList>
            <person name="Im W.-T."/>
        </authorList>
    </citation>
    <scope>NUCLEOTIDE SEQUENCE</scope>
    <source>
        <strain evidence="12">NF 2-5-3</strain>
    </source>
</reference>
<dbReference type="SUPFAM" id="SSF55874">
    <property type="entry name" value="ATPase domain of HSP90 chaperone/DNA topoisomerase II/histidine kinase"/>
    <property type="match status" value="1"/>
</dbReference>
<dbReference type="Gene3D" id="3.30.565.10">
    <property type="entry name" value="Histidine kinase-like ATPase, C-terminal domain"/>
    <property type="match status" value="1"/>
</dbReference>
<dbReference type="GO" id="GO:0005886">
    <property type="term" value="C:plasma membrane"/>
    <property type="evidence" value="ECO:0007669"/>
    <property type="project" value="TreeGrafter"/>
</dbReference>
<proteinExistence type="predicted"/>
<keyword evidence="4" id="KW-0597">Phosphoprotein</keyword>
<dbReference type="InterPro" id="IPR005467">
    <property type="entry name" value="His_kinase_dom"/>
</dbReference>
<evidence type="ECO:0000256" key="6">
    <source>
        <dbReference type="ARBA" id="ARBA00022692"/>
    </source>
</evidence>
<evidence type="ECO:0000313" key="14">
    <source>
        <dbReference type="Proteomes" id="UP001481677"/>
    </source>
</evidence>
<evidence type="ECO:0000256" key="5">
    <source>
        <dbReference type="ARBA" id="ARBA00022679"/>
    </source>
</evidence>
<dbReference type="InterPro" id="IPR036890">
    <property type="entry name" value="HATPase_C_sf"/>
</dbReference>
<dbReference type="EMBL" id="JAZHGA010000008">
    <property type="protein sequence ID" value="MEM5340749.1"/>
    <property type="molecule type" value="Genomic_DNA"/>
</dbReference>
<evidence type="ECO:0000313" key="11">
    <source>
        <dbReference type="EMBL" id="MEM5340749.1"/>
    </source>
</evidence>
<evidence type="ECO:0000256" key="7">
    <source>
        <dbReference type="ARBA" id="ARBA00022777"/>
    </source>
</evidence>
<dbReference type="InterPro" id="IPR003661">
    <property type="entry name" value="HisK_dim/P_dom"/>
</dbReference>
<comment type="catalytic activity">
    <reaction evidence="1">
        <text>ATP + protein L-histidine = ADP + protein N-phospho-L-histidine.</text>
        <dbReference type="EC" id="2.7.13.3"/>
    </reaction>
</comment>
<dbReference type="Pfam" id="PF00512">
    <property type="entry name" value="HisKA"/>
    <property type="match status" value="1"/>
</dbReference>
<reference evidence="11 14" key="3">
    <citation type="submission" date="2024-01" db="EMBL/GenBank/DDBJ databases">
        <title>The diversity of rhizobia nodulating Mimosa spp. in eleven states of Brazil covering several biomes is determined by host plant, location, and edaphic factors.</title>
        <authorList>
            <person name="Rouws L."/>
            <person name="Barauna A."/>
            <person name="Beukes C."/>
            <person name="De Faria S.M."/>
            <person name="Gross E."/>
            <person name="Dos Reis Junior F.B."/>
            <person name="Simon M."/>
            <person name="Maluk M."/>
            <person name="Odee D.W."/>
            <person name="Kenicer G."/>
            <person name="Young J.P.W."/>
            <person name="Reis V.M."/>
            <person name="Zilli J."/>
            <person name="James E.K."/>
        </authorList>
    </citation>
    <scope>NUCLEOTIDE SEQUENCE [LARGE SCALE GENOMIC DNA]</scope>
    <source>
        <strain evidence="11 14">JPY530</strain>
    </source>
</reference>
<keyword evidence="9" id="KW-0472">Membrane</keyword>
<dbReference type="CDD" id="cd00075">
    <property type="entry name" value="HATPase"/>
    <property type="match status" value="1"/>
</dbReference>
<dbReference type="RefSeq" id="WP_147236058.1">
    <property type="nucleotide sequence ID" value="NZ_JAZHFZ010000005.1"/>
</dbReference>
<dbReference type="Pfam" id="PF08521">
    <property type="entry name" value="2CSK_N"/>
    <property type="match status" value="1"/>
</dbReference>
<dbReference type="PANTHER" id="PTHR45436">
    <property type="entry name" value="SENSOR HISTIDINE KINASE YKOH"/>
    <property type="match status" value="1"/>
</dbReference>
<reference evidence="12 13" key="1">
    <citation type="journal article" date="2018" name="Int. J. Syst. Evol. Microbiol.">
        <title>Paraburkholderia azotifigens sp. nov., a nitrogen-fixing bacterium isolated from paddy soil.</title>
        <authorList>
            <person name="Choi G.M."/>
            <person name="Im W.T."/>
        </authorList>
    </citation>
    <scope>NUCLEOTIDE SEQUENCE [LARGE SCALE GENOMIC DNA]</scope>
    <source>
        <strain evidence="12 13">NF 2-5-3</strain>
    </source>
</reference>
<dbReference type="Proteomes" id="UP000321776">
    <property type="component" value="Unassembled WGS sequence"/>
</dbReference>
<name>A0A5C6VGI1_9BURK</name>
<keyword evidence="6" id="KW-0812">Transmembrane</keyword>
<dbReference type="Pfam" id="PF02518">
    <property type="entry name" value="HATPase_c"/>
    <property type="match status" value="1"/>
</dbReference>
<dbReference type="SMART" id="SM00387">
    <property type="entry name" value="HATPase_c"/>
    <property type="match status" value="1"/>
</dbReference>
<evidence type="ECO:0000256" key="1">
    <source>
        <dbReference type="ARBA" id="ARBA00000085"/>
    </source>
</evidence>
<dbReference type="EMBL" id="VOQS01000003">
    <property type="protein sequence ID" value="TXC83824.1"/>
    <property type="molecule type" value="Genomic_DNA"/>
</dbReference>
<dbReference type="AlphaFoldDB" id="A0A5C6VGI1"/>
<evidence type="ECO:0000256" key="9">
    <source>
        <dbReference type="ARBA" id="ARBA00023136"/>
    </source>
</evidence>
<dbReference type="InterPro" id="IPR003594">
    <property type="entry name" value="HATPase_dom"/>
</dbReference>
<evidence type="ECO:0000256" key="3">
    <source>
        <dbReference type="ARBA" id="ARBA00012438"/>
    </source>
</evidence>
<evidence type="ECO:0000313" key="13">
    <source>
        <dbReference type="Proteomes" id="UP000321776"/>
    </source>
</evidence>
<evidence type="ECO:0000259" key="10">
    <source>
        <dbReference type="PROSITE" id="PS50109"/>
    </source>
</evidence>
<dbReference type="InterPro" id="IPR050428">
    <property type="entry name" value="TCS_sensor_his_kinase"/>
</dbReference>
<keyword evidence="8" id="KW-1133">Transmembrane helix</keyword>
<dbReference type="PANTHER" id="PTHR45436:SF1">
    <property type="entry name" value="SENSOR PROTEIN QSEC"/>
    <property type="match status" value="1"/>
</dbReference>
<dbReference type="SMART" id="SM00388">
    <property type="entry name" value="HisKA"/>
    <property type="match status" value="1"/>
</dbReference>
<comment type="caution">
    <text evidence="12">The sequence shown here is derived from an EMBL/GenBank/DDBJ whole genome shotgun (WGS) entry which is preliminary data.</text>
</comment>
<dbReference type="CDD" id="cd00082">
    <property type="entry name" value="HisKA"/>
    <property type="match status" value="1"/>
</dbReference>
<dbReference type="Proteomes" id="UP001481677">
    <property type="component" value="Unassembled WGS sequence"/>
</dbReference>
<dbReference type="InterPro" id="IPR004358">
    <property type="entry name" value="Sig_transdc_His_kin-like_C"/>
</dbReference>
<dbReference type="PRINTS" id="PR00344">
    <property type="entry name" value="BCTRLSENSOR"/>
</dbReference>
<sequence>MALSLRARLLLWLMVPLAAFVVVTALVSYDAVRHTADLAQDAALLSSARTIGEDIDWDDGRLTANIPPAALEIFESPYQDQVFYKVVVAGKELLGGNPELEGPSRESSQPVFYDSTLDGRQIRVVAYVRQLYDSGKVEPVMVIVGKTQASRHAMLEQLWRPQFLRECLMLALVAALVPLGLTVELRPLMKLKDDLTDRLPMQIEPMRAEGLPWELRPIVDAINQCIAQLKVHTATQRQFIADAAHQLRTPLTLLDTQIQYATRREHDGLVLADVLEGMRRSTRKMTDMTNQLLLLARAESSPSCVHDKVDMSAVVASVLEDLIVAAQRRAIDLGADVADGDADKVYVEGSANLLHALVANLVDNAIRYTQEGGQVTALCKRDGEHVVFQVVDNGPGIPAEARAHVFERFYRGTAPVEGTGLGLSIVREIAHLHHGTVALGQGADSTGLVVSVQLPAWRN</sequence>
<dbReference type="SUPFAM" id="SSF47384">
    <property type="entry name" value="Homodimeric domain of signal transducing histidine kinase"/>
    <property type="match status" value="1"/>
</dbReference>